<keyword evidence="1" id="KW-0812">Transmembrane</keyword>
<dbReference type="Proteomes" id="UP001218188">
    <property type="component" value="Unassembled WGS sequence"/>
</dbReference>
<dbReference type="PROSITE" id="PS50076">
    <property type="entry name" value="DNAJ_2"/>
    <property type="match status" value="1"/>
</dbReference>
<evidence type="ECO:0000256" key="1">
    <source>
        <dbReference type="SAM" id="Phobius"/>
    </source>
</evidence>
<dbReference type="SMART" id="SM00271">
    <property type="entry name" value="DnaJ"/>
    <property type="match status" value="1"/>
</dbReference>
<reference evidence="4" key="1">
    <citation type="submission" date="2023-03" db="EMBL/GenBank/DDBJ databases">
        <title>Massive genome expansion in bonnet fungi (Mycena s.s.) driven by repeated elements and novel gene families across ecological guilds.</title>
        <authorList>
            <consortium name="Lawrence Berkeley National Laboratory"/>
            <person name="Harder C.B."/>
            <person name="Miyauchi S."/>
            <person name="Viragh M."/>
            <person name="Kuo A."/>
            <person name="Thoen E."/>
            <person name="Andreopoulos B."/>
            <person name="Lu D."/>
            <person name="Skrede I."/>
            <person name="Drula E."/>
            <person name="Henrissat B."/>
            <person name="Morin E."/>
            <person name="Kohler A."/>
            <person name="Barry K."/>
            <person name="LaButti K."/>
            <person name="Morin E."/>
            <person name="Salamov A."/>
            <person name="Lipzen A."/>
            <person name="Mereny Z."/>
            <person name="Hegedus B."/>
            <person name="Baldrian P."/>
            <person name="Stursova M."/>
            <person name="Weitz H."/>
            <person name="Taylor A."/>
            <person name="Grigoriev I.V."/>
            <person name="Nagy L.G."/>
            <person name="Martin F."/>
            <person name="Kauserud H."/>
        </authorList>
    </citation>
    <scope>NUCLEOTIDE SEQUENCE</scope>
    <source>
        <strain evidence="4">CBHHK200</strain>
    </source>
</reference>
<sequence length="218" mass="25485">MSFAPAGLVRLGLLPTHCQLLLQARLSYSTASGNHGYPYAFPTQPRPTPHEIFHLPRGASEADIKKRYIELVKLHHPDAHSSRSLSPAERHRRFQMVSSAYETLHHRRVIPERDRDHSAWEEIERRKRAQYRHSRRAEYEYAEWKNPRVDDRWTDRVILAFGFVALVSGITPMFLYPRQRALDRRMTSASAADLSEARQEARLKYEVRIREFEAAKGK</sequence>
<feature type="domain" description="J" evidence="3">
    <location>
        <begin position="48"/>
        <end position="119"/>
    </location>
</feature>
<dbReference type="CDD" id="cd06257">
    <property type="entry name" value="DnaJ"/>
    <property type="match status" value="1"/>
</dbReference>
<dbReference type="Pfam" id="PF00226">
    <property type="entry name" value="DnaJ"/>
    <property type="match status" value="1"/>
</dbReference>
<keyword evidence="2" id="KW-0732">Signal</keyword>
<keyword evidence="1" id="KW-0472">Membrane</keyword>
<dbReference type="PRINTS" id="PR00625">
    <property type="entry name" value="JDOMAIN"/>
</dbReference>
<keyword evidence="1" id="KW-1133">Transmembrane helix</keyword>
<comment type="caution">
    <text evidence="4">The sequence shown here is derived from an EMBL/GenBank/DDBJ whole genome shotgun (WGS) entry which is preliminary data.</text>
</comment>
<evidence type="ECO:0000259" key="3">
    <source>
        <dbReference type="PROSITE" id="PS50076"/>
    </source>
</evidence>
<dbReference type="AlphaFoldDB" id="A0AAD6X4S3"/>
<proteinExistence type="predicted"/>
<protein>
    <recommendedName>
        <fullName evidence="3">J domain-containing protein</fullName>
    </recommendedName>
</protein>
<dbReference type="EMBL" id="JARJCM010000042">
    <property type="protein sequence ID" value="KAJ7036622.1"/>
    <property type="molecule type" value="Genomic_DNA"/>
</dbReference>
<evidence type="ECO:0000313" key="4">
    <source>
        <dbReference type="EMBL" id="KAJ7036622.1"/>
    </source>
</evidence>
<evidence type="ECO:0000313" key="5">
    <source>
        <dbReference type="Proteomes" id="UP001218188"/>
    </source>
</evidence>
<name>A0AAD6X4S3_9AGAR</name>
<keyword evidence="5" id="KW-1185">Reference proteome</keyword>
<dbReference type="Gene3D" id="1.10.287.110">
    <property type="entry name" value="DnaJ domain"/>
    <property type="match status" value="1"/>
</dbReference>
<accession>A0AAD6X4S3</accession>
<gene>
    <name evidence="4" type="ORF">C8F04DRAFT_1036602</name>
</gene>
<feature type="signal peptide" evidence="2">
    <location>
        <begin position="1"/>
        <end position="18"/>
    </location>
</feature>
<dbReference type="InterPro" id="IPR001623">
    <property type="entry name" value="DnaJ_domain"/>
</dbReference>
<evidence type="ECO:0000256" key="2">
    <source>
        <dbReference type="SAM" id="SignalP"/>
    </source>
</evidence>
<feature type="chain" id="PRO_5042114241" description="J domain-containing protein" evidence="2">
    <location>
        <begin position="19"/>
        <end position="218"/>
    </location>
</feature>
<organism evidence="4 5">
    <name type="scientific">Mycena alexandri</name>
    <dbReference type="NCBI Taxonomy" id="1745969"/>
    <lineage>
        <taxon>Eukaryota</taxon>
        <taxon>Fungi</taxon>
        <taxon>Dikarya</taxon>
        <taxon>Basidiomycota</taxon>
        <taxon>Agaricomycotina</taxon>
        <taxon>Agaricomycetes</taxon>
        <taxon>Agaricomycetidae</taxon>
        <taxon>Agaricales</taxon>
        <taxon>Marasmiineae</taxon>
        <taxon>Mycenaceae</taxon>
        <taxon>Mycena</taxon>
    </lineage>
</organism>
<dbReference type="InterPro" id="IPR036869">
    <property type="entry name" value="J_dom_sf"/>
</dbReference>
<dbReference type="SUPFAM" id="SSF46565">
    <property type="entry name" value="Chaperone J-domain"/>
    <property type="match status" value="1"/>
</dbReference>
<feature type="transmembrane region" description="Helical" evidence="1">
    <location>
        <begin position="157"/>
        <end position="176"/>
    </location>
</feature>